<reference evidence="2" key="1">
    <citation type="submission" date="2020-09" db="EMBL/GenBank/DDBJ databases">
        <authorList>
            <person name="Yoon J.-W."/>
        </authorList>
    </citation>
    <scope>NUCLEOTIDE SEQUENCE</scope>
    <source>
        <strain evidence="2">KMU-158</strain>
    </source>
</reference>
<organism evidence="2 3">
    <name type="scientific">Spongiibacter pelagi</name>
    <dbReference type="NCBI Taxonomy" id="2760804"/>
    <lineage>
        <taxon>Bacteria</taxon>
        <taxon>Pseudomonadati</taxon>
        <taxon>Pseudomonadota</taxon>
        <taxon>Gammaproteobacteria</taxon>
        <taxon>Cellvibrionales</taxon>
        <taxon>Spongiibacteraceae</taxon>
        <taxon>Spongiibacter</taxon>
    </lineage>
</organism>
<evidence type="ECO:0000256" key="1">
    <source>
        <dbReference type="ARBA" id="ARBA00006484"/>
    </source>
</evidence>
<dbReference type="PANTHER" id="PTHR42760">
    <property type="entry name" value="SHORT-CHAIN DEHYDROGENASES/REDUCTASES FAMILY MEMBER"/>
    <property type="match status" value="1"/>
</dbReference>
<comment type="similarity">
    <text evidence="1">Belongs to the short-chain dehydrogenases/reductases (SDR) family.</text>
</comment>
<evidence type="ECO:0000313" key="3">
    <source>
        <dbReference type="Proteomes" id="UP000610558"/>
    </source>
</evidence>
<dbReference type="AlphaFoldDB" id="A0A927C0N2"/>
<dbReference type="SUPFAM" id="SSF51735">
    <property type="entry name" value="NAD(P)-binding Rossmann-fold domains"/>
    <property type="match status" value="1"/>
</dbReference>
<accession>A0A927C0N2</accession>
<dbReference type="EMBL" id="JACXLD010000001">
    <property type="protein sequence ID" value="MBD2858008.1"/>
    <property type="molecule type" value="Genomic_DNA"/>
</dbReference>
<dbReference type="RefSeq" id="WP_190762360.1">
    <property type="nucleotide sequence ID" value="NZ_JACXLD010000001.1"/>
</dbReference>
<proteinExistence type="inferred from homology"/>
<dbReference type="Pfam" id="PF13561">
    <property type="entry name" value="adh_short_C2"/>
    <property type="match status" value="1"/>
</dbReference>
<gene>
    <name evidence="2" type="ORF">IB286_03240</name>
</gene>
<dbReference type="PANTHER" id="PTHR42760:SF106">
    <property type="entry name" value="PROTEIN FIXR"/>
    <property type="match status" value="1"/>
</dbReference>
<dbReference type="CDD" id="cd05233">
    <property type="entry name" value="SDR_c"/>
    <property type="match status" value="1"/>
</dbReference>
<comment type="caution">
    <text evidence="2">The sequence shown here is derived from an EMBL/GenBank/DDBJ whole genome shotgun (WGS) entry which is preliminary data.</text>
</comment>
<dbReference type="PRINTS" id="PR00081">
    <property type="entry name" value="GDHRDH"/>
</dbReference>
<dbReference type="Proteomes" id="UP000610558">
    <property type="component" value="Unassembled WGS sequence"/>
</dbReference>
<dbReference type="GO" id="GO:0016616">
    <property type="term" value="F:oxidoreductase activity, acting on the CH-OH group of donors, NAD or NADP as acceptor"/>
    <property type="evidence" value="ECO:0007669"/>
    <property type="project" value="TreeGrafter"/>
</dbReference>
<sequence length="238" mass="25049">MANTSGKLLVITGASQGIGFYTAQRFLEQGYRVLNLSRRPCALDGVQNIPVDLQDPSGLSSCQQELVTLCTGAEKIVVIHNAASQQSDTVESLSAADFQRVLQVNLIAPQQLNQLLIPLMGAGSAIIYVGSTLAEKAVAGFASYVASKHGLIGLMRATVQDLVGRGIHSACVCPGFTGTDMLHSQIAGNAEVMAAITGMVSFGRLIEPGEIAETLWFCAQNPVINGAVIHANLGQIER</sequence>
<evidence type="ECO:0000313" key="2">
    <source>
        <dbReference type="EMBL" id="MBD2858008.1"/>
    </source>
</evidence>
<protein>
    <submittedName>
        <fullName evidence="2">SDR family oxidoreductase</fullName>
    </submittedName>
</protein>
<name>A0A927C0N2_9GAMM</name>
<dbReference type="InterPro" id="IPR002347">
    <property type="entry name" value="SDR_fam"/>
</dbReference>
<dbReference type="InterPro" id="IPR036291">
    <property type="entry name" value="NAD(P)-bd_dom_sf"/>
</dbReference>
<keyword evidence="3" id="KW-1185">Reference proteome</keyword>
<dbReference type="Gene3D" id="3.40.50.720">
    <property type="entry name" value="NAD(P)-binding Rossmann-like Domain"/>
    <property type="match status" value="1"/>
</dbReference>